<keyword evidence="9 19" id="KW-0675">Receptor</keyword>
<dbReference type="SMART" id="SM00918">
    <property type="entry name" value="Lig_chan-Glu_bd"/>
    <property type="match status" value="1"/>
</dbReference>
<gene>
    <name evidence="19" type="ORF">X975_23298</name>
</gene>
<dbReference type="Pfam" id="PF10613">
    <property type="entry name" value="Lig_chan-Glu_bd"/>
    <property type="match status" value="1"/>
</dbReference>
<dbReference type="Pfam" id="PF01094">
    <property type="entry name" value="ANF_receptor"/>
    <property type="match status" value="1"/>
</dbReference>
<evidence type="ECO:0000256" key="12">
    <source>
        <dbReference type="ARBA" id="ARBA00023286"/>
    </source>
</evidence>
<dbReference type="OMA" id="FTHRVWA"/>
<keyword evidence="16" id="KW-0732">Signal</keyword>
<dbReference type="PANTHER" id="PTHR18966">
    <property type="entry name" value="IONOTROPIC GLUTAMATE RECEPTOR"/>
    <property type="match status" value="1"/>
</dbReference>
<feature type="domain" description="Ionotropic glutamate receptor L-glutamate and glycine-binding" evidence="18">
    <location>
        <begin position="415"/>
        <end position="471"/>
    </location>
</feature>
<keyword evidence="7" id="KW-0406">Ion transport</keyword>
<dbReference type="FunFam" id="3.40.190.10:FF:000024">
    <property type="entry name" value="Glutamate receptor, ionotropic, delta 1"/>
    <property type="match status" value="1"/>
</dbReference>
<keyword evidence="10" id="KW-0325">Glycoprotein</keyword>
<feature type="domain" description="Ionotropic glutamate receptor C-terminal" evidence="17">
    <location>
        <begin position="405"/>
        <end position="774"/>
    </location>
</feature>
<dbReference type="AlphaFoldDB" id="A0A087UL82"/>
<feature type="non-terminal residue" evidence="19">
    <location>
        <position position="832"/>
    </location>
</feature>
<keyword evidence="5 15" id="KW-1133">Transmembrane helix</keyword>
<organism evidence="19 20">
    <name type="scientific">Stegodyphus mimosarum</name>
    <name type="common">African social velvet spider</name>
    <dbReference type="NCBI Taxonomy" id="407821"/>
    <lineage>
        <taxon>Eukaryota</taxon>
        <taxon>Metazoa</taxon>
        <taxon>Ecdysozoa</taxon>
        <taxon>Arthropoda</taxon>
        <taxon>Chelicerata</taxon>
        <taxon>Arachnida</taxon>
        <taxon>Araneae</taxon>
        <taxon>Araneomorphae</taxon>
        <taxon>Entelegynae</taxon>
        <taxon>Eresoidea</taxon>
        <taxon>Eresidae</taxon>
        <taxon>Stegodyphus</taxon>
    </lineage>
</organism>
<evidence type="ECO:0000313" key="20">
    <source>
        <dbReference type="Proteomes" id="UP000054359"/>
    </source>
</evidence>
<dbReference type="GO" id="GO:0015276">
    <property type="term" value="F:ligand-gated monoatomic ion channel activity"/>
    <property type="evidence" value="ECO:0007669"/>
    <property type="project" value="InterPro"/>
</dbReference>
<evidence type="ECO:0000256" key="15">
    <source>
        <dbReference type="SAM" id="Phobius"/>
    </source>
</evidence>
<reference evidence="19 20" key="1">
    <citation type="submission" date="2013-11" db="EMBL/GenBank/DDBJ databases">
        <title>Genome sequencing of Stegodyphus mimosarum.</title>
        <authorList>
            <person name="Bechsgaard J."/>
        </authorList>
    </citation>
    <scope>NUCLEOTIDE SEQUENCE [LARGE SCALE GENOMIC DNA]</scope>
</reference>
<protein>
    <submittedName>
        <fullName evidence="19">Glutamate receptor 1</fullName>
    </submittedName>
</protein>
<evidence type="ECO:0000256" key="1">
    <source>
        <dbReference type="ARBA" id="ARBA00004141"/>
    </source>
</evidence>
<feature type="transmembrane region" description="Helical" evidence="15">
    <location>
        <begin position="802"/>
        <end position="824"/>
    </location>
</feature>
<feature type="signal peptide" evidence="16">
    <location>
        <begin position="1"/>
        <end position="21"/>
    </location>
</feature>
<keyword evidence="4 15" id="KW-0812">Transmembrane</keyword>
<evidence type="ECO:0000259" key="18">
    <source>
        <dbReference type="SMART" id="SM00918"/>
    </source>
</evidence>
<proteinExistence type="inferred from homology"/>
<evidence type="ECO:0000256" key="14">
    <source>
        <dbReference type="ARBA" id="ARBA00034100"/>
    </source>
</evidence>
<evidence type="ECO:0000256" key="2">
    <source>
        <dbReference type="ARBA" id="ARBA00008685"/>
    </source>
</evidence>
<evidence type="ECO:0000256" key="16">
    <source>
        <dbReference type="SAM" id="SignalP"/>
    </source>
</evidence>
<dbReference type="GO" id="GO:0045211">
    <property type="term" value="C:postsynaptic membrane"/>
    <property type="evidence" value="ECO:0007669"/>
    <property type="project" value="UniProtKB-SubCell"/>
</dbReference>
<evidence type="ECO:0000259" key="17">
    <source>
        <dbReference type="SMART" id="SM00079"/>
    </source>
</evidence>
<name>A0A087UL82_STEMI</name>
<sequence>MMYMHYLKLTFITILPLLVSTYKVKIGIVSGPEGDIRQNNEKLWTLAQNFSHVITIEPVVQTVHWWDSLQATRAVCALVKQDVSSLVLLGPPQINPLLISYSDYMGLPLTTEFDTKDTIGKFHVSMLPDTTHAAADILTYYGWESFIFIYDLDNGADQLQKILRFMPTTPQIEAFWRADNAESAFGYLTASVPSNSGRILLATSETLADELVAKYTARGRNFHFILIRAVVLTGQSPNVGSYKLTKFSVVDPMSPAVKLISNRWKTLMPYGRQEPRDKELPDTAVISYDTSIVLYSMFDRIAKEKPDSLMPHKGQDTECMKIDGKILETASFIKEVTVQQAATGKIKFRADGQRSDYVLNILEVTPSFEGVKKIGTWSESSRLQITQDSGSPIRPSSAAYRDSPPLRVTSILIEPFLKIRSDGSYEGYAIDLLEELMKVIGRSYVLNLVKDGKYGSLSGGRWNGMIGELVRGEADLVVAPLTKTKVRETAIDFSKNFMLIGLNILLKKPQEEEAVAFRPFSFLTIWPVELWMIILVGVAVFAGTGYGISRFIGAPDRVRALESKGTDNLSPCGSVWFTCGILLFRDTGIYPRIFTHRVWAMIWWFFCLFMLFAYVSCLSAALIRARSTVTTIHSKKTSHEILMDSLEKGFPVIGTLAGGSTANFFWNTEIGIYQDVARYLKQNPDVLTSTYREGIERVRNSGGSYAYIMESASSEAVANSEPCDTLVSSGFLNTRAYAVGLPKRSPLRDLIDHGVLTLMERGILRMLYEKWWYNSSTLCEDPNRDLLPKIYSSSMSLHEVSGVFYLFIILLLVSVAAATVEYYVRTRRISME</sequence>
<dbReference type="EMBL" id="KK120363">
    <property type="protein sequence ID" value="KFM78121.1"/>
    <property type="molecule type" value="Genomic_DNA"/>
</dbReference>
<dbReference type="Pfam" id="PF00060">
    <property type="entry name" value="Lig_chan"/>
    <property type="match status" value="1"/>
</dbReference>
<evidence type="ECO:0000256" key="13">
    <source>
        <dbReference type="ARBA" id="ARBA00023303"/>
    </source>
</evidence>
<dbReference type="SMART" id="SM00079">
    <property type="entry name" value="PBPe"/>
    <property type="match status" value="1"/>
</dbReference>
<dbReference type="InterPro" id="IPR015683">
    <property type="entry name" value="Ionotropic_Glu_rcpt"/>
</dbReference>
<dbReference type="SUPFAM" id="SSF53850">
    <property type="entry name" value="Periplasmic binding protein-like II"/>
    <property type="match status" value="1"/>
</dbReference>
<keyword evidence="12" id="KW-1071">Ligand-gated ion channel</keyword>
<keyword evidence="11" id="KW-0628">Postsynaptic cell membrane</keyword>
<evidence type="ECO:0000256" key="6">
    <source>
        <dbReference type="ARBA" id="ARBA00023018"/>
    </source>
</evidence>
<evidence type="ECO:0000313" key="19">
    <source>
        <dbReference type="EMBL" id="KFM78121.1"/>
    </source>
</evidence>
<keyword evidence="3" id="KW-0813">Transport</keyword>
<dbReference type="InterPro" id="IPR001828">
    <property type="entry name" value="ANF_lig-bd_rcpt"/>
</dbReference>
<evidence type="ECO:0000256" key="8">
    <source>
        <dbReference type="ARBA" id="ARBA00023136"/>
    </source>
</evidence>
<evidence type="ECO:0000256" key="9">
    <source>
        <dbReference type="ARBA" id="ARBA00023170"/>
    </source>
</evidence>
<dbReference type="InterPro" id="IPR001320">
    <property type="entry name" value="Iontro_rcpt_C"/>
</dbReference>
<keyword evidence="20" id="KW-1185">Reference proteome</keyword>
<keyword evidence="6" id="KW-0770">Synapse</keyword>
<dbReference type="Gene3D" id="3.40.50.2300">
    <property type="match status" value="2"/>
</dbReference>
<dbReference type="InterPro" id="IPR019594">
    <property type="entry name" value="Glu/Gly-bd"/>
</dbReference>
<feature type="transmembrane region" description="Helical" evidence="15">
    <location>
        <begin position="530"/>
        <end position="549"/>
    </location>
</feature>
<dbReference type="Gene3D" id="3.40.190.10">
    <property type="entry name" value="Periplasmic binding protein-like II"/>
    <property type="match status" value="3"/>
</dbReference>
<comment type="subcellular location">
    <subcellularLocation>
        <location evidence="1">Membrane</location>
        <topology evidence="1">Multi-pass membrane protein</topology>
    </subcellularLocation>
    <subcellularLocation>
        <location evidence="14">Postsynaptic cell membrane</location>
    </subcellularLocation>
</comment>
<evidence type="ECO:0000256" key="4">
    <source>
        <dbReference type="ARBA" id="ARBA00022692"/>
    </source>
</evidence>
<dbReference type="Proteomes" id="UP000054359">
    <property type="component" value="Unassembled WGS sequence"/>
</dbReference>
<evidence type="ECO:0000256" key="10">
    <source>
        <dbReference type="ARBA" id="ARBA00023180"/>
    </source>
</evidence>
<accession>A0A087UL82</accession>
<keyword evidence="8 15" id="KW-0472">Membrane</keyword>
<evidence type="ECO:0000256" key="3">
    <source>
        <dbReference type="ARBA" id="ARBA00022448"/>
    </source>
</evidence>
<evidence type="ECO:0000256" key="5">
    <source>
        <dbReference type="ARBA" id="ARBA00022989"/>
    </source>
</evidence>
<evidence type="ECO:0000256" key="7">
    <source>
        <dbReference type="ARBA" id="ARBA00023065"/>
    </source>
</evidence>
<feature type="transmembrane region" description="Helical" evidence="15">
    <location>
        <begin position="602"/>
        <end position="623"/>
    </location>
</feature>
<dbReference type="InterPro" id="IPR028082">
    <property type="entry name" value="Peripla_BP_I"/>
</dbReference>
<keyword evidence="13" id="KW-0407">Ion channel</keyword>
<feature type="chain" id="PRO_5001830718" evidence="16">
    <location>
        <begin position="22"/>
        <end position="832"/>
    </location>
</feature>
<dbReference type="Gene3D" id="1.10.287.70">
    <property type="match status" value="1"/>
</dbReference>
<dbReference type="OrthoDB" id="6421834at2759"/>
<dbReference type="SUPFAM" id="SSF53822">
    <property type="entry name" value="Periplasmic binding protein-like I"/>
    <property type="match status" value="1"/>
</dbReference>
<dbReference type="STRING" id="407821.A0A087UL82"/>
<comment type="similarity">
    <text evidence="2">Belongs to the glutamate-gated ion channel (TC 1.A.10.1) family.</text>
</comment>
<evidence type="ECO:0000256" key="11">
    <source>
        <dbReference type="ARBA" id="ARBA00023257"/>
    </source>
</evidence>